<comment type="caution">
    <text evidence="1">The sequence shown here is derived from an EMBL/GenBank/DDBJ whole genome shotgun (WGS) entry which is preliminary data.</text>
</comment>
<feature type="non-terminal residue" evidence="1">
    <location>
        <position position="75"/>
    </location>
</feature>
<evidence type="ECO:0000313" key="1">
    <source>
        <dbReference type="EMBL" id="KAK3584023.1"/>
    </source>
</evidence>
<evidence type="ECO:0000313" key="2">
    <source>
        <dbReference type="Proteomes" id="UP001195483"/>
    </source>
</evidence>
<organism evidence="1 2">
    <name type="scientific">Potamilus streckersoni</name>
    <dbReference type="NCBI Taxonomy" id="2493646"/>
    <lineage>
        <taxon>Eukaryota</taxon>
        <taxon>Metazoa</taxon>
        <taxon>Spiralia</taxon>
        <taxon>Lophotrochozoa</taxon>
        <taxon>Mollusca</taxon>
        <taxon>Bivalvia</taxon>
        <taxon>Autobranchia</taxon>
        <taxon>Heteroconchia</taxon>
        <taxon>Palaeoheterodonta</taxon>
        <taxon>Unionida</taxon>
        <taxon>Unionoidea</taxon>
        <taxon>Unionidae</taxon>
        <taxon>Ambleminae</taxon>
        <taxon>Lampsilini</taxon>
        <taxon>Potamilus</taxon>
    </lineage>
</organism>
<accession>A0AAE0VMT3</accession>
<dbReference type="AlphaFoldDB" id="A0AAE0VMT3"/>
<reference evidence="1" key="2">
    <citation type="journal article" date="2021" name="Genome Biol. Evol.">
        <title>Developing a high-quality reference genome for a parasitic bivalve with doubly uniparental inheritance (Bivalvia: Unionida).</title>
        <authorList>
            <person name="Smith C.H."/>
        </authorList>
    </citation>
    <scope>NUCLEOTIDE SEQUENCE</scope>
    <source>
        <strain evidence="1">CHS0354</strain>
        <tissue evidence="1">Mantle</tissue>
    </source>
</reference>
<dbReference type="Proteomes" id="UP001195483">
    <property type="component" value="Unassembled WGS sequence"/>
</dbReference>
<gene>
    <name evidence="1" type="ORF">CHS0354_025101</name>
</gene>
<keyword evidence="2" id="KW-1185">Reference proteome</keyword>
<dbReference type="EMBL" id="JAEAOA010001494">
    <property type="protein sequence ID" value="KAK3584023.1"/>
    <property type="molecule type" value="Genomic_DNA"/>
</dbReference>
<protein>
    <submittedName>
        <fullName evidence="1">Uncharacterized protein</fullName>
    </submittedName>
</protein>
<reference evidence="1" key="1">
    <citation type="journal article" date="2021" name="Genome Biol. Evol.">
        <title>A High-Quality Reference Genome for a Parasitic Bivalve with Doubly Uniparental Inheritance (Bivalvia: Unionida).</title>
        <authorList>
            <person name="Smith C.H."/>
        </authorList>
    </citation>
    <scope>NUCLEOTIDE SEQUENCE</scope>
    <source>
        <strain evidence="1">CHS0354</strain>
    </source>
</reference>
<reference evidence="1" key="3">
    <citation type="submission" date="2023-05" db="EMBL/GenBank/DDBJ databases">
        <authorList>
            <person name="Smith C.H."/>
        </authorList>
    </citation>
    <scope>NUCLEOTIDE SEQUENCE</scope>
    <source>
        <strain evidence="1">CHS0354</strain>
        <tissue evidence="1">Mantle</tissue>
    </source>
</reference>
<sequence>MHTVSISEAKYLPDPEESLNLRRIYDAAGQMVEVYNYDLPAQVFHIEVPCIFPFYLRLRSTLLAEVASGEYNNET</sequence>
<name>A0AAE0VMT3_9BIVA</name>
<proteinExistence type="predicted"/>